<name>A0A0G7ZNE8_9MOLU</name>
<organism evidence="1 2">
    <name type="scientific">Candidatus Hepatoplasma crinochetorum</name>
    <dbReference type="NCBI Taxonomy" id="295596"/>
    <lineage>
        <taxon>Bacteria</taxon>
        <taxon>Bacillati</taxon>
        <taxon>Mycoplasmatota</taxon>
        <taxon>Mollicutes</taxon>
        <taxon>Candidatus Hepatoplasmataceae</taxon>
        <taxon>Candidatus Hepatoplasma</taxon>
    </lineage>
</organism>
<dbReference type="AlphaFoldDB" id="A0A0G7ZNE8"/>
<gene>
    <name evidence="1" type="ORF">HEPPS_02890</name>
</gene>
<evidence type="ECO:0000313" key="2">
    <source>
        <dbReference type="Proteomes" id="UP000242141"/>
    </source>
</evidence>
<dbReference type="Proteomes" id="UP000242141">
    <property type="component" value="Unassembled WGS sequence"/>
</dbReference>
<protein>
    <submittedName>
        <fullName evidence="1">Uncharacterized protein</fullName>
    </submittedName>
</protein>
<sequence>MVRIDWDKERWIIIMEKDKNKFNKEDLILELKEICSSEENIKDLKEILLFEQKFPFKQKKYKSINLGFINNLIKNYEIQQNHESRKWFFDYFNNPFSRNPYITFNLNPEQRKLIIQTLNELKDDIFKKKNK</sequence>
<evidence type="ECO:0000313" key="1">
    <source>
        <dbReference type="EMBL" id="CRX37084.1"/>
    </source>
</evidence>
<accession>A0A0G7ZNE8</accession>
<dbReference type="EMBL" id="CWGI01000001">
    <property type="protein sequence ID" value="CRX37084.1"/>
    <property type="molecule type" value="Genomic_DNA"/>
</dbReference>
<keyword evidence="2" id="KW-1185">Reference proteome</keyword>
<reference evidence="2" key="1">
    <citation type="submission" date="2015-05" db="EMBL/GenBank/DDBJ databases">
        <authorList>
            <person name="Collingro A."/>
        </authorList>
    </citation>
    <scope>NUCLEOTIDE SEQUENCE [LARGE SCALE GENOMIC DNA]</scope>
    <source>
        <strain evidence="2">Ps</strain>
    </source>
</reference>
<proteinExistence type="predicted"/>